<proteinExistence type="predicted"/>
<dbReference type="EMBL" id="GEDG01033023">
    <property type="protein sequence ID" value="JAP10487.1"/>
    <property type="molecule type" value="Transcribed_RNA"/>
</dbReference>
<organism evidence="1">
    <name type="scientific">Solanum chacoense</name>
    <name type="common">Chaco potato</name>
    <dbReference type="NCBI Taxonomy" id="4108"/>
    <lineage>
        <taxon>Eukaryota</taxon>
        <taxon>Viridiplantae</taxon>
        <taxon>Streptophyta</taxon>
        <taxon>Embryophyta</taxon>
        <taxon>Tracheophyta</taxon>
        <taxon>Spermatophyta</taxon>
        <taxon>Magnoliopsida</taxon>
        <taxon>eudicotyledons</taxon>
        <taxon>Gunneridae</taxon>
        <taxon>Pentapetalae</taxon>
        <taxon>asterids</taxon>
        <taxon>lamiids</taxon>
        <taxon>Solanales</taxon>
        <taxon>Solanaceae</taxon>
        <taxon>Solanoideae</taxon>
        <taxon>Solaneae</taxon>
        <taxon>Solanum</taxon>
    </lineage>
</organism>
<name>A0A0V0GS56_SOLCH</name>
<accession>A0A0V0GS56</accession>
<protein>
    <submittedName>
        <fullName evidence="1">Putative ovule protein</fullName>
    </submittedName>
</protein>
<reference evidence="1" key="1">
    <citation type="submission" date="2015-12" db="EMBL/GenBank/DDBJ databases">
        <title>Gene expression during late stages of embryo sac development: a critical building block for successful pollen-pistil interactions.</title>
        <authorList>
            <person name="Liu Y."/>
            <person name="Joly V."/>
            <person name="Sabar M."/>
            <person name="Matton D.P."/>
        </authorList>
    </citation>
    <scope>NUCLEOTIDE SEQUENCE</scope>
</reference>
<sequence length="65" mass="7763">MKKTNWLSKMHIIAWILVTILQRLHNHYGGWWSRTNLISMAMQNDPNMAHNCNYFMVIFTVPDKT</sequence>
<dbReference type="AlphaFoldDB" id="A0A0V0GS56"/>
<evidence type="ECO:0000313" key="1">
    <source>
        <dbReference type="EMBL" id="JAP10487.1"/>
    </source>
</evidence>